<reference evidence="2" key="1">
    <citation type="journal article" date="2014" name="Front. Microbiol.">
        <title>High frequency of phylogenetically diverse reductive dehalogenase-homologous genes in deep subseafloor sedimentary metagenomes.</title>
        <authorList>
            <person name="Kawai M."/>
            <person name="Futagami T."/>
            <person name="Toyoda A."/>
            <person name="Takaki Y."/>
            <person name="Nishi S."/>
            <person name="Hori S."/>
            <person name="Arai W."/>
            <person name="Tsubouchi T."/>
            <person name="Morono Y."/>
            <person name="Uchiyama I."/>
            <person name="Ito T."/>
            <person name="Fujiyama A."/>
            <person name="Inagaki F."/>
            <person name="Takami H."/>
        </authorList>
    </citation>
    <scope>NUCLEOTIDE SEQUENCE</scope>
    <source>
        <strain evidence="2">Expedition CK06-06</strain>
    </source>
</reference>
<feature type="domain" description="Uroporphyrinogen decarboxylase (URO-D)" evidence="1">
    <location>
        <begin position="64"/>
        <end position="226"/>
    </location>
</feature>
<evidence type="ECO:0000313" key="2">
    <source>
        <dbReference type="EMBL" id="GAF80674.1"/>
    </source>
</evidence>
<evidence type="ECO:0000259" key="1">
    <source>
        <dbReference type="Pfam" id="PF01208"/>
    </source>
</evidence>
<dbReference type="GO" id="GO:0004853">
    <property type="term" value="F:uroporphyrinogen decarboxylase activity"/>
    <property type="evidence" value="ECO:0007669"/>
    <property type="project" value="InterPro"/>
</dbReference>
<proteinExistence type="predicted"/>
<comment type="caution">
    <text evidence="2">The sequence shown here is derived from an EMBL/GenBank/DDBJ whole genome shotgun (WGS) entry which is preliminary data.</text>
</comment>
<dbReference type="InterPro" id="IPR000257">
    <property type="entry name" value="Uroporphyrinogen_deCOase"/>
</dbReference>
<dbReference type="SUPFAM" id="SSF51726">
    <property type="entry name" value="UROD/MetE-like"/>
    <property type="match status" value="1"/>
</dbReference>
<protein>
    <recommendedName>
        <fullName evidence="1">Uroporphyrinogen decarboxylase (URO-D) domain-containing protein</fullName>
    </recommendedName>
</protein>
<dbReference type="AlphaFoldDB" id="X0SI30"/>
<dbReference type="EMBL" id="BARS01008567">
    <property type="protein sequence ID" value="GAF80674.1"/>
    <property type="molecule type" value="Genomic_DNA"/>
</dbReference>
<sequence>AGDYPAVDYRYCGLEEVGRMTASGGIFAGVVVDGPFQRLVQKRGLLPALASLRRKETAIELREEAQAVIQLILGCLERKVHAVVIAEDIAYQRSTVASPQYLRQCLFPYYPELVELIHAQGAYALFHSCGNLLEVIPDLVGCGFDGLAAWQADCLDSSALSRKFGAELTLIGGISPELLEADSLGPAHRQEFARTLRALRNSRGGVICSSSGLSTAKHLERLRLLYRWADEEVEEPSGPDQNP</sequence>
<name>X0SI30_9ZZZZ</name>
<dbReference type="InterPro" id="IPR038071">
    <property type="entry name" value="UROD/MetE-like_sf"/>
</dbReference>
<feature type="non-terminal residue" evidence="2">
    <location>
        <position position="1"/>
    </location>
</feature>
<dbReference type="Gene3D" id="3.20.20.210">
    <property type="match status" value="1"/>
</dbReference>
<gene>
    <name evidence="2" type="ORF">S01H1_16308</name>
</gene>
<dbReference type="Pfam" id="PF01208">
    <property type="entry name" value="URO-D"/>
    <property type="match status" value="1"/>
</dbReference>
<organism evidence="2">
    <name type="scientific">marine sediment metagenome</name>
    <dbReference type="NCBI Taxonomy" id="412755"/>
    <lineage>
        <taxon>unclassified sequences</taxon>
        <taxon>metagenomes</taxon>
        <taxon>ecological metagenomes</taxon>
    </lineage>
</organism>
<accession>X0SI30</accession>
<dbReference type="GO" id="GO:0006779">
    <property type="term" value="P:porphyrin-containing compound biosynthetic process"/>
    <property type="evidence" value="ECO:0007669"/>
    <property type="project" value="InterPro"/>
</dbReference>